<dbReference type="GO" id="GO:0005829">
    <property type="term" value="C:cytosol"/>
    <property type="evidence" value="ECO:0007669"/>
    <property type="project" value="TreeGrafter"/>
</dbReference>
<dbReference type="Pfam" id="PF08211">
    <property type="entry name" value="dCMP_cyt_deam_2"/>
    <property type="match status" value="1"/>
</dbReference>
<sequence>MTLEAGLARAIHSEVRAPRVRYDLSHACRNGRASRSSTACDASGSRWSEAPENKSAGDSKGGSKWRLVSKTQGKKASLSFGGEGSSFFTFRATHELSSSGSAMDEDSVRKILDTRKESFVLCPEEVEVLMAKGGFETKEDLLLELVKNTAHLSLPPISNFHVSCAALGSSGRVYIGVNIEFRELPLPSALHAEQFLVMNAFQHQEEALEILYISHVPCGHCRQFMCELHRSEHMTILINGIEGERFTLPQLLPLRFTPRDLIGDEARFLFQPRDNELRLPKEVEESLREGGETLEAAMAERALKEANASYAPYSNCPSGLCLSDASGNLYGGCLVESAAYNPTVSPLHSALVNGLVNGLGGWEAITQVTLVEAKDAAVKHEHVIRECLKFICPGAKYTVLPAEGK</sequence>
<dbReference type="InterPro" id="IPR002125">
    <property type="entry name" value="CMP_dCMP_dom"/>
</dbReference>
<keyword evidence="5" id="KW-0862">Zinc</keyword>
<comment type="similarity">
    <text evidence="1">Belongs to the cytidine and deoxycytidylate deaminase family.</text>
</comment>
<dbReference type="Proteomes" id="UP000316726">
    <property type="component" value="Chromosome 19"/>
</dbReference>
<dbReference type="PANTHER" id="PTHR11644:SF2">
    <property type="entry name" value="CYTIDINE DEAMINASE"/>
    <property type="match status" value="1"/>
</dbReference>
<dbReference type="PROSITE" id="PS51747">
    <property type="entry name" value="CYT_DCMP_DEAMINASES_2"/>
    <property type="match status" value="2"/>
</dbReference>
<evidence type="ECO:0000256" key="6">
    <source>
        <dbReference type="SAM" id="MobiDB-lite"/>
    </source>
</evidence>
<dbReference type="STRING" id="1764295.A0A5B8N2B4"/>
<feature type="region of interest" description="Disordered" evidence="6">
    <location>
        <begin position="34"/>
        <end position="66"/>
    </location>
</feature>
<dbReference type="SUPFAM" id="SSF53927">
    <property type="entry name" value="Cytidine deaminase-like"/>
    <property type="match status" value="2"/>
</dbReference>
<dbReference type="PANTHER" id="PTHR11644">
    <property type="entry name" value="CYTIDINE DEAMINASE"/>
    <property type="match status" value="1"/>
</dbReference>
<dbReference type="OrthoDB" id="414540at2759"/>
<dbReference type="InterPro" id="IPR016192">
    <property type="entry name" value="APOBEC/CMP_deaminase_Zn-bd"/>
</dbReference>
<dbReference type="InterPro" id="IPR016193">
    <property type="entry name" value="Cytidine_deaminase-like"/>
</dbReference>
<accession>A0A5B8N2B4</accession>
<evidence type="ECO:0000313" key="9">
    <source>
        <dbReference type="Proteomes" id="UP000316726"/>
    </source>
</evidence>
<dbReference type="EMBL" id="CP031052">
    <property type="protein sequence ID" value="QDZ25864.1"/>
    <property type="molecule type" value="Genomic_DNA"/>
</dbReference>
<dbReference type="NCBIfam" id="NF006537">
    <property type="entry name" value="PRK09027.1"/>
    <property type="match status" value="1"/>
</dbReference>
<proteinExistence type="inferred from homology"/>
<dbReference type="GO" id="GO:0072527">
    <property type="term" value="P:pyrimidine-containing compound metabolic process"/>
    <property type="evidence" value="ECO:0007669"/>
    <property type="project" value="UniProtKB-ARBA"/>
</dbReference>
<keyword evidence="4" id="KW-0378">Hydrolase</keyword>
<evidence type="ECO:0000313" key="8">
    <source>
        <dbReference type="EMBL" id="QDZ25864.1"/>
    </source>
</evidence>
<protein>
    <submittedName>
        <fullName evidence="8">Cytidine deaminase</fullName>
    </submittedName>
</protein>
<feature type="domain" description="CMP/dCMP-type deaminase" evidence="7">
    <location>
        <begin position="137"/>
        <end position="259"/>
    </location>
</feature>
<evidence type="ECO:0000259" key="7">
    <source>
        <dbReference type="PROSITE" id="PS51747"/>
    </source>
</evidence>
<gene>
    <name evidence="8" type="ORF">A3770_19p83820</name>
</gene>
<dbReference type="AlphaFoldDB" id="A0A5B8N2B4"/>
<dbReference type="GO" id="GO:0042802">
    <property type="term" value="F:identical protein binding"/>
    <property type="evidence" value="ECO:0007669"/>
    <property type="project" value="UniProtKB-ARBA"/>
</dbReference>
<dbReference type="Pfam" id="PF00383">
    <property type="entry name" value="dCMP_cyt_deam_1"/>
    <property type="match status" value="1"/>
</dbReference>
<dbReference type="GO" id="GO:0004126">
    <property type="term" value="F:cytidine deaminase activity"/>
    <property type="evidence" value="ECO:0007669"/>
    <property type="project" value="InterPro"/>
</dbReference>
<evidence type="ECO:0000256" key="5">
    <source>
        <dbReference type="ARBA" id="ARBA00022833"/>
    </source>
</evidence>
<comment type="subunit">
    <text evidence="2">Homodimer.</text>
</comment>
<dbReference type="GO" id="GO:0055086">
    <property type="term" value="P:nucleobase-containing small molecule metabolic process"/>
    <property type="evidence" value="ECO:0007669"/>
    <property type="project" value="UniProtKB-ARBA"/>
</dbReference>
<feature type="domain" description="CMP/dCMP-type deaminase" evidence="7">
    <location>
        <begin position="293"/>
        <end position="405"/>
    </location>
</feature>
<dbReference type="Gene3D" id="3.40.140.10">
    <property type="entry name" value="Cytidine Deaminase, domain 2"/>
    <property type="match status" value="2"/>
</dbReference>
<evidence type="ECO:0000256" key="3">
    <source>
        <dbReference type="ARBA" id="ARBA00022723"/>
    </source>
</evidence>
<name>A0A5B8N2B4_9CHLO</name>
<dbReference type="CDD" id="cd01283">
    <property type="entry name" value="cytidine_deaminase"/>
    <property type="match status" value="2"/>
</dbReference>
<evidence type="ECO:0000256" key="1">
    <source>
        <dbReference type="ARBA" id="ARBA00006576"/>
    </source>
</evidence>
<dbReference type="InterPro" id="IPR050202">
    <property type="entry name" value="Cyt/Deoxycyt_deaminase"/>
</dbReference>
<dbReference type="PROSITE" id="PS00903">
    <property type="entry name" value="CYT_DCMP_DEAMINASES_1"/>
    <property type="match status" value="1"/>
</dbReference>
<keyword evidence="3" id="KW-0479">Metal-binding</keyword>
<keyword evidence="9" id="KW-1185">Reference proteome</keyword>
<dbReference type="InterPro" id="IPR013171">
    <property type="entry name" value="Cyd/dCyd_deaminase_Zn-bd"/>
</dbReference>
<evidence type="ECO:0000256" key="2">
    <source>
        <dbReference type="ARBA" id="ARBA00011738"/>
    </source>
</evidence>
<evidence type="ECO:0000256" key="4">
    <source>
        <dbReference type="ARBA" id="ARBA00022801"/>
    </source>
</evidence>
<dbReference type="GO" id="GO:0008270">
    <property type="term" value="F:zinc ion binding"/>
    <property type="evidence" value="ECO:0007669"/>
    <property type="project" value="InterPro"/>
</dbReference>
<organism evidence="8 9">
    <name type="scientific">Chloropicon primus</name>
    <dbReference type="NCBI Taxonomy" id="1764295"/>
    <lineage>
        <taxon>Eukaryota</taxon>
        <taxon>Viridiplantae</taxon>
        <taxon>Chlorophyta</taxon>
        <taxon>Chloropicophyceae</taxon>
        <taxon>Chloropicales</taxon>
        <taxon>Chloropicaceae</taxon>
        <taxon>Chloropicon</taxon>
    </lineage>
</organism>
<reference evidence="8 9" key="1">
    <citation type="submission" date="2018-07" db="EMBL/GenBank/DDBJ databases">
        <title>The complete nuclear genome of the prasinophyte Chloropicon primus (CCMP1205).</title>
        <authorList>
            <person name="Pombert J.-F."/>
            <person name="Otis C."/>
            <person name="Turmel M."/>
            <person name="Lemieux C."/>
        </authorList>
    </citation>
    <scope>NUCLEOTIDE SEQUENCE [LARGE SCALE GENOMIC DNA]</scope>
    <source>
        <strain evidence="8 9">CCMP1205</strain>
    </source>
</reference>